<name>A0A8S1BIY1_ARCPL</name>
<sequence>MDEEATIESQFAAFSKLFDNTRSGATITLYRSDYWLRQAAILDDSRLTTTDTGLCFFKFSKTELKYGEWCEMISELCAKKKLHEEDIINRLTNCDLPEKVIVKLREFRSYFETYVPKNGLVNIGND</sequence>
<keyword evidence="3" id="KW-1185">Reference proteome</keyword>
<accession>A0A8S1BIY1</accession>
<dbReference type="EMBL" id="CADEBC010000602">
    <property type="protein sequence ID" value="CAB3258976.1"/>
    <property type="molecule type" value="Genomic_DNA"/>
</dbReference>
<reference evidence="2 3" key="1">
    <citation type="submission" date="2020-04" db="EMBL/GenBank/DDBJ databases">
        <authorList>
            <person name="Wallbank WR R."/>
            <person name="Pardo Diaz C."/>
            <person name="Kozak K."/>
            <person name="Martin S."/>
            <person name="Jiggins C."/>
            <person name="Moest M."/>
            <person name="Warren A I."/>
            <person name="Byers J.R.P. K."/>
            <person name="Montejo-Kovacevich G."/>
            <person name="Yen C E."/>
        </authorList>
    </citation>
    <scope>NUCLEOTIDE SEQUENCE [LARGE SCALE GENOMIC DNA]</scope>
</reference>
<protein>
    <submittedName>
        <fullName evidence="2">Uncharacterized protein</fullName>
    </submittedName>
</protein>
<dbReference type="AlphaFoldDB" id="A0A8S1BIY1"/>
<comment type="caution">
    <text evidence="2">The sequence shown here is derived from an EMBL/GenBank/DDBJ whole genome shotgun (WGS) entry which is preliminary data.</text>
</comment>
<dbReference type="Proteomes" id="UP000494106">
    <property type="component" value="Unassembled WGS sequence"/>
</dbReference>
<evidence type="ECO:0000256" key="1">
    <source>
        <dbReference type="ARBA" id="ARBA00010994"/>
    </source>
</evidence>
<dbReference type="SUPFAM" id="SSF47473">
    <property type="entry name" value="EF-hand"/>
    <property type="match status" value="1"/>
</dbReference>
<evidence type="ECO:0000313" key="2">
    <source>
        <dbReference type="EMBL" id="CAB3258976.1"/>
    </source>
</evidence>
<dbReference type="GO" id="GO:0046785">
    <property type="term" value="P:microtubule polymerization"/>
    <property type="evidence" value="ECO:0007669"/>
    <property type="project" value="InterPro"/>
</dbReference>
<gene>
    <name evidence="2" type="ORF">APLA_LOCUS16795</name>
</gene>
<evidence type="ECO:0000313" key="3">
    <source>
        <dbReference type="Proteomes" id="UP000494106"/>
    </source>
</evidence>
<dbReference type="Gene3D" id="1.10.238.10">
    <property type="entry name" value="EF-hand"/>
    <property type="match status" value="1"/>
</dbReference>
<dbReference type="OrthoDB" id="7340997at2759"/>
<dbReference type="Pfam" id="PF05517">
    <property type="entry name" value="p25-alpha"/>
    <property type="match status" value="1"/>
</dbReference>
<dbReference type="InterPro" id="IPR011992">
    <property type="entry name" value="EF-hand-dom_pair"/>
</dbReference>
<proteinExistence type="inferred from homology"/>
<dbReference type="InterPro" id="IPR008907">
    <property type="entry name" value="TPP/p25"/>
</dbReference>
<comment type="similarity">
    <text evidence="1">Belongs to the TPPP family.</text>
</comment>
<organism evidence="2 3">
    <name type="scientific">Arctia plantaginis</name>
    <name type="common">Wood tiger moth</name>
    <name type="synonym">Phalaena plantaginis</name>
    <dbReference type="NCBI Taxonomy" id="874455"/>
    <lineage>
        <taxon>Eukaryota</taxon>
        <taxon>Metazoa</taxon>
        <taxon>Ecdysozoa</taxon>
        <taxon>Arthropoda</taxon>
        <taxon>Hexapoda</taxon>
        <taxon>Insecta</taxon>
        <taxon>Pterygota</taxon>
        <taxon>Neoptera</taxon>
        <taxon>Endopterygota</taxon>
        <taxon>Lepidoptera</taxon>
        <taxon>Glossata</taxon>
        <taxon>Ditrysia</taxon>
        <taxon>Noctuoidea</taxon>
        <taxon>Erebidae</taxon>
        <taxon>Arctiinae</taxon>
        <taxon>Arctia</taxon>
    </lineage>
</organism>
<dbReference type="GO" id="GO:0015631">
    <property type="term" value="F:tubulin binding"/>
    <property type="evidence" value="ECO:0007669"/>
    <property type="project" value="InterPro"/>
</dbReference>